<evidence type="ECO:0000256" key="5">
    <source>
        <dbReference type="ARBA" id="ARBA00023136"/>
    </source>
</evidence>
<dbReference type="RefSeq" id="WP_163489831.1">
    <property type="nucleotide sequence ID" value="NZ_JACVEL010000004.1"/>
</dbReference>
<reference evidence="7" key="1">
    <citation type="submission" date="2020-09" db="EMBL/GenBank/DDBJ databases">
        <title>Taishania pollutisoli gen. nov., sp. nov., Isolated from Tetrabromobisphenol A-Contaminated Soil.</title>
        <authorList>
            <person name="Chen Q."/>
        </authorList>
    </citation>
    <scope>NUCLEOTIDE SEQUENCE</scope>
    <source>
        <strain evidence="7">CZZ-1</strain>
    </source>
</reference>
<dbReference type="PANTHER" id="PTHR10057">
    <property type="entry name" value="PERIPHERAL-TYPE BENZODIAZEPINE RECEPTOR"/>
    <property type="match status" value="1"/>
</dbReference>
<organism evidence="7 8">
    <name type="scientific">Taishania pollutisoli</name>
    <dbReference type="NCBI Taxonomy" id="2766479"/>
    <lineage>
        <taxon>Bacteria</taxon>
        <taxon>Pseudomonadati</taxon>
        <taxon>Bacteroidota</taxon>
        <taxon>Flavobacteriia</taxon>
        <taxon>Flavobacteriales</taxon>
        <taxon>Crocinitomicaceae</taxon>
        <taxon>Taishania</taxon>
    </lineage>
</organism>
<dbReference type="GO" id="GO:0016020">
    <property type="term" value="C:membrane"/>
    <property type="evidence" value="ECO:0007669"/>
    <property type="project" value="UniProtKB-SubCell"/>
</dbReference>
<proteinExistence type="inferred from homology"/>
<feature type="transmembrane region" description="Helical" evidence="6">
    <location>
        <begin position="134"/>
        <end position="153"/>
    </location>
</feature>
<feature type="transmembrane region" description="Helical" evidence="6">
    <location>
        <begin position="79"/>
        <end position="96"/>
    </location>
</feature>
<evidence type="ECO:0000256" key="4">
    <source>
        <dbReference type="ARBA" id="ARBA00022989"/>
    </source>
</evidence>
<dbReference type="PANTHER" id="PTHR10057:SF0">
    <property type="entry name" value="TRANSLOCATOR PROTEIN"/>
    <property type="match status" value="1"/>
</dbReference>
<dbReference type="AlphaFoldDB" id="A0A8J6PK26"/>
<dbReference type="InterPro" id="IPR038330">
    <property type="entry name" value="TspO/MBR-related_sf"/>
</dbReference>
<evidence type="ECO:0000256" key="6">
    <source>
        <dbReference type="SAM" id="Phobius"/>
    </source>
</evidence>
<dbReference type="Gene3D" id="1.20.1260.100">
    <property type="entry name" value="TspO/MBR protein"/>
    <property type="match status" value="1"/>
</dbReference>
<feature type="transmembrane region" description="Helical" evidence="6">
    <location>
        <begin position="102"/>
        <end position="122"/>
    </location>
</feature>
<sequence>MKTFTHIIISMIPLGVGFLAGVATATGINDWYRYLEKPVFNPPNWLFGPVWTVLYLLMGVTIYRLLIKPPSPERSRAMRFFWIQLVLNGAWSFIFFNAQQLGWAFVEILLIWIAIVGMISTTRRVDKIAAYIQIPYLLWVSFASVLNGTLWWMNH</sequence>
<accession>A0A8J6PK26</accession>
<dbReference type="Pfam" id="PF03073">
    <property type="entry name" value="TspO_MBR"/>
    <property type="match status" value="1"/>
</dbReference>
<feature type="transmembrane region" description="Helical" evidence="6">
    <location>
        <begin position="48"/>
        <end position="67"/>
    </location>
</feature>
<evidence type="ECO:0000313" key="8">
    <source>
        <dbReference type="Proteomes" id="UP000652681"/>
    </source>
</evidence>
<keyword evidence="5 6" id="KW-0472">Membrane</keyword>
<dbReference type="CDD" id="cd15904">
    <property type="entry name" value="TSPO_MBR"/>
    <property type="match status" value="1"/>
</dbReference>
<evidence type="ECO:0000313" key="7">
    <source>
        <dbReference type="EMBL" id="MBC9812450.1"/>
    </source>
</evidence>
<dbReference type="PIRSF" id="PIRSF005859">
    <property type="entry name" value="PBR"/>
    <property type="match status" value="1"/>
</dbReference>
<gene>
    <name evidence="7" type="ORF">H9Y05_08190</name>
</gene>
<evidence type="ECO:0000256" key="2">
    <source>
        <dbReference type="ARBA" id="ARBA00007524"/>
    </source>
</evidence>
<dbReference type="EMBL" id="JACVEL010000004">
    <property type="protein sequence ID" value="MBC9812450.1"/>
    <property type="molecule type" value="Genomic_DNA"/>
</dbReference>
<dbReference type="Proteomes" id="UP000652681">
    <property type="component" value="Unassembled WGS sequence"/>
</dbReference>
<protein>
    <submittedName>
        <fullName evidence="7">Tryptophan-rich sensory protein</fullName>
    </submittedName>
</protein>
<feature type="transmembrane region" description="Helical" evidence="6">
    <location>
        <begin position="7"/>
        <end position="28"/>
    </location>
</feature>
<dbReference type="InterPro" id="IPR004307">
    <property type="entry name" value="TspO_MBR"/>
</dbReference>
<evidence type="ECO:0000256" key="3">
    <source>
        <dbReference type="ARBA" id="ARBA00022692"/>
    </source>
</evidence>
<comment type="caution">
    <text evidence="7">The sequence shown here is derived from an EMBL/GenBank/DDBJ whole genome shotgun (WGS) entry which is preliminary data.</text>
</comment>
<comment type="similarity">
    <text evidence="2">Belongs to the TspO/BZRP family.</text>
</comment>
<keyword evidence="4 6" id="KW-1133">Transmembrane helix</keyword>
<keyword evidence="3 6" id="KW-0812">Transmembrane</keyword>
<comment type="subcellular location">
    <subcellularLocation>
        <location evidence="1">Membrane</location>
        <topology evidence="1">Multi-pass membrane protein</topology>
    </subcellularLocation>
</comment>
<dbReference type="FunFam" id="1.20.1260.100:FF:000001">
    <property type="entry name" value="translocator protein 2"/>
    <property type="match status" value="1"/>
</dbReference>
<evidence type="ECO:0000256" key="1">
    <source>
        <dbReference type="ARBA" id="ARBA00004141"/>
    </source>
</evidence>
<dbReference type="GO" id="GO:0033013">
    <property type="term" value="P:tetrapyrrole metabolic process"/>
    <property type="evidence" value="ECO:0007669"/>
    <property type="project" value="UniProtKB-ARBA"/>
</dbReference>
<keyword evidence="8" id="KW-1185">Reference proteome</keyword>
<name>A0A8J6PK26_9FLAO</name>